<protein>
    <submittedName>
        <fullName evidence="2">DNA polymerase I</fullName>
    </submittedName>
</protein>
<dbReference type="GO" id="GO:0006260">
    <property type="term" value="P:DNA replication"/>
    <property type="evidence" value="ECO:0007669"/>
    <property type="project" value="InterPro"/>
</dbReference>
<dbReference type="InterPro" id="IPR001098">
    <property type="entry name" value="DNA-dir_DNA_pol_A_palm_dom"/>
</dbReference>
<dbReference type="SMART" id="SM00482">
    <property type="entry name" value="POLAc"/>
    <property type="match status" value="1"/>
</dbReference>
<dbReference type="AlphaFoldDB" id="A0AAD3YL88"/>
<dbReference type="EMBL" id="DACTUL010000034">
    <property type="protein sequence ID" value="HAT6345784.1"/>
    <property type="molecule type" value="Genomic_DNA"/>
</dbReference>
<dbReference type="Pfam" id="PF00476">
    <property type="entry name" value="DNA_pol_A"/>
    <property type="match status" value="1"/>
</dbReference>
<dbReference type="GO" id="GO:0003677">
    <property type="term" value="F:DNA binding"/>
    <property type="evidence" value="ECO:0007669"/>
    <property type="project" value="InterPro"/>
</dbReference>
<feature type="domain" description="DNA-directed DNA polymerase family A palm" evidence="1">
    <location>
        <begin position="143"/>
        <end position="320"/>
    </location>
</feature>
<dbReference type="SUPFAM" id="SSF56672">
    <property type="entry name" value="DNA/RNA polymerases"/>
    <property type="match status" value="1"/>
</dbReference>
<organism evidence="2 3">
    <name type="scientific">Aeromonas hydrophila</name>
    <dbReference type="NCBI Taxonomy" id="644"/>
    <lineage>
        <taxon>Bacteria</taxon>
        <taxon>Pseudomonadati</taxon>
        <taxon>Pseudomonadota</taxon>
        <taxon>Gammaproteobacteria</taxon>
        <taxon>Aeromonadales</taxon>
        <taxon>Aeromonadaceae</taxon>
        <taxon>Aeromonas</taxon>
    </lineage>
</organism>
<dbReference type="Gene3D" id="3.30.70.370">
    <property type="match status" value="1"/>
</dbReference>
<name>A0AAD3YL88_AERHY</name>
<dbReference type="Gene3D" id="1.10.150.20">
    <property type="entry name" value="5' to 3' exonuclease, C-terminal subdomain"/>
    <property type="match status" value="1"/>
</dbReference>
<evidence type="ECO:0000313" key="2">
    <source>
        <dbReference type="EMBL" id="HAT6345784.1"/>
    </source>
</evidence>
<dbReference type="InterPro" id="IPR043502">
    <property type="entry name" value="DNA/RNA_pol_sf"/>
</dbReference>
<evidence type="ECO:0000259" key="1">
    <source>
        <dbReference type="SMART" id="SM00482"/>
    </source>
</evidence>
<evidence type="ECO:0000313" key="3">
    <source>
        <dbReference type="Proteomes" id="UP000859505"/>
    </source>
</evidence>
<dbReference type="Proteomes" id="UP000859505">
    <property type="component" value="Unassembled WGS sequence"/>
</dbReference>
<gene>
    <name evidence="2" type="ORF">JAJ28_003567</name>
</gene>
<reference evidence="2" key="2">
    <citation type="submission" date="2020-01" db="EMBL/GenBank/DDBJ databases">
        <authorList>
            <consortium name="NCBI Pathogen Detection Project"/>
        </authorList>
    </citation>
    <scope>NUCLEOTIDE SEQUENCE</scope>
    <source>
        <strain evidence="2">OLC2673_Aeromonas</strain>
    </source>
</reference>
<comment type="caution">
    <text evidence="2">The sequence shown here is derived from an EMBL/GenBank/DDBJ whole genome shotgun (WGS) entry which is preliminary data.</text>
</comment>
<proteinExistence type="predicted"/>
<accession>A0AAD3YL88</accession>
<dbReference type="GO" id="GO:0003887">
    <property type="term" value="F:DNA-directed DNA polymerase activity"/>
    <property type="evidence" value="ECO:0007669"/>
    <property type="project" value="InterPro"/>
</dbReference>
<reference evidence="2" key="1">
    <citation type="journal article" date="2018" name="Genome Biol.">
        <title>SKESA: strategic k-mer extension for scrupulous assemblies.</title>
        <authorList>
            <person name="Souvorov A."/>
            <person name="Agarwala R."/>
            <person name="Lipman D.J."/>
        </authorList>
    </citation>
    <scope>NUCLEOTIDE SEQUENCE</scope>
    <source>
        <strain evidence="2">OLC2673_Aeromonas</strain>
    </source>
</reference>
<sequence>MKPSTMFCSSRFDRSFIRKLNSNYVTRNNIPSYIFPSNLSLHAEKILPSTFSNVPIIFAKLNYLINYKGVEAHPFIPQFFKKNAQGGRIILDALGLLKESDRMNDNTPYIWRHNSEPFATTTGRNVIYGASLASLNKNSWPLVINPATGFLYVLLDFAQQEPAIAACFANDQELLAAYLAGDLYLHIGSHPHLAGLDRDSLKKLVLPHSYGQSAAAYAKEHKIPLEVAQRYWRALKEIFYRVDAELNHRSQLAFRDGYVNCLDWAARVTPLSNPLAVRNWPVQAAGADIMRRAVIGLVEADIDLRLTIHDSFLLRVPIAEQEQQIAKAITVLKQASALVLDGFELNVKVDGVFDGQVGAV</sequence>